<accession>A0A2C9VUC3</accession>
<sequence>MAISSTMTRSAPYAQLKIEVVIIVEFVDYGDWCALCQLRMLCYFLFALISFMFSSPTFVYFASSLFMKLGFCEFVAIWMYHRG</sequence>
<feature type="transmembrane region" description="Helical" evidence="1">
    <location>
        <begin position="32"/>
        <end position="53"/>
    </location>
</feature>
<keyword evidence="1" id="KW-0812">Transmembrane</keyword>
<reference evidence="2" key="1">
    <citation type="submission" date="2016-02" db="EMBL/GenBank/DDBJ databases">
        <title>WGS assembly of Manihot esculenta.</title>
        <authorList>
            <person name="Bredeson J.V."/>
            <person name="Prochnik S.E."/>
            <person name="Lyons J.B."/>
            <person name="Schmutz J."/>
            <person name="Grimwood J."/>
            <person name="Vrebalov J."/>
            <person name="Bart R.S."/>
            <person name="Amuge T."/>
            <person name="Ferguson M.E."/>
            <person name="Green R."/>
            <person name="Putnam N."/>
            <person name="Stites J."/>
            <person name="Rounsley S."/>
            <person name="Rokhsar D.S."/>
        </authorList>
    </citation>
    <scope>NUCLEOTIDE SEQUENCE [LARGE SCALE GENOMIC DNA]</scope>
    <source>
        <tissue evidence="2">Leaf</tissue>
    </source>
</reference>
<evidence type="ECO:0000256" key="1">
    <source>
        <dbReference type="SAM" id="Phobius"/>
    </source>
</evidence>
<dbReference type="AlphaFoldDB" id="A0A2C9VUC3"/>
<dbReference type="EMBL" id="CM004391">
    <property type="protein sequence ID" value="OAY49162.1"/>
    <property type="molecule type" value="Genomic_DNA"/>
</dbReference>
<gene>
    <name evidence="2" type="ORF">MANES_05G034200</name>
</gene>
<proteinExistence type="predicted"/>
<organism evidence="2">
    <name type="scientific">Manihot esculenta</name>
    <name type="common">Cassava</name>
    <name type="synonym">Jatropha manihot</name>
    <dbReference type="NCBI Taxonomy" id="3983"/>
    <lineage>
        <taxon>Eukaryota</taxon>
        <taxon>Viridiplantae</taxon>
        <taxon>Streptophyta</taxon>
        <taxon>Embryophyta</taxon>
        <taxon>Tracheophyta</taxon>
        <taxon>Spermatophyta</taxon>
        <taxon>Magnoliopsida</taxon>
        <taxon>eudicotyledons</taxon>
        <taxon>Gunneridae</taxon>
        <taxon>Pentapetalae</taxon>
        <taxon>rosids</taxon>
        <taxon>fabids</taxon>
        <taxon>Malpighiales</taxon>
        <taxon>Euphorbiaceae</taxon>
        <taxon>Crotonoideae</taxon>
        <taxon>Manihoteae</taxon>
        <taxon>Manihot</taxon>
    </lineage>
</organism>
<evidence type="ECO:0000313" key="2">
    <source>
        <dbReference type="EMBL" id="OAY49162.1"/>
    </source>
</evidence>
<keyword evidence="1" id="KW-1133">Transmembrane helix</keyword>
<keyword evidence="1" id="KW-0472">Membrane</keyword>
<name>A0A2C9VUC3_MANES</name>
<protein>
    <submittedName>
        <fullName evidence="2">Uncharacterized protein</fullName>
    </submittedName>
</protein>